<dbReference type="InterPro" id="IPR004919">
    <property type="entry name" value="GmrSD_N"/>
</dbReference>
<dbReference type="EMBL" id="MLFK01000007">
    <property type="protein sequence ID" value="OIV41795.1"/>
    <property type="molecule type" value="Genomic_DNA"/>
</dbReference>
<feature type="domain" description="GmrSD restriction endonucleases N-terminal" evidence="1">
    <location>
        <begin position="25"/>
        <end position="184"/>
    </location>
</feature>
<dbReference type="Proteomes" id="UP000182826">
    <property type="component" value="Unassembled WGS sequence"/>
</dbReference>
<comment type="caution">
    <text evidence="2">The sequence shown here is derived from an EMBL/GenBank/DDBJ whole genome shotgun (WGS) entry which is preliminary data.</text>
</comment>
<dbReference type="EMBL" id="MLFK01000006">
    <property type="protein sequence ID" value="OIV42281.1"/>
    <property type="molecule type" value="Genomic_DNA"/>
</dbReference>
<organism evidence="2 4">
    <name type="scientific">Flavobacterium johnsoniae</name>
    <name type="common">Cytophaga johnsonae</name>
    <dbReference type="NCBI Taxonomy" id="986"/>
    <lineage>
        <taxon>Bacteria</taxon>
        <taxon>Pseudomonadati</taxon>
        <taxon>Bacteroidota</taxon>
        <taxon>Flavobacteriia</taxon>
        <taxon>Flavobacteriales</taxon>
        <taxon>Flavobacteriaceae</taxon>
        <taxon>Flavobacterium</taxon>
    </lineage>
</organism>
<accession>A0A1J7BSV7</accession>
<dbReference type="REBASE" id="181565">
    <property type="entry name" value="FjoCI04ORF11580P"/>
</dbReference>
<evidence type="ECO:0000313" key="3">
    <source>
        <dbReference type="EMBL" id="OIV42281.1"/>
    </source>
</evidence>
<sequence length="370" mass="43381">MNLLIEELNTGRKEIKTDSFSMSIGEIINLYKDGDLELAPAYQRLFRWDDQQKSKFIESILLGIPLPPIFVAQKENSKWSVVDGLQRLSTILQLTGELQYKDQATGETKKKEPLKLTTTKKLPSLENFTWETLTDDIKRTLKRAKFSINIILTENSIQAQYELFQRLNTGGLHLEAQEIRNCLIIMLDEDFYNKLDELKSYPAFKNSLNLQEGKFNIEYHMELILRFFIAKHNNIDFSTYRTSTLLLSDFIDNETIKLISDDDFNLDQEIQIFKRTFDFLYKSLGHDVFKKYNTDKNEFERAFSNSSFEAIASGVALNIDKIEDQNVEEFIQKIKSMYSNDDFLEFSKRGNKAIYRMKSMIDFSKEYFKI</sequence>
<reference evidence="2 4" key="1">
    <citation type="submission" date="2016-10" db="EMBL/GenBank/DDBJ databases">
        <title>Draft Genome Sequence of Rhizobacteria Flavobacterium johnsoniae CI04.</title>
        <authorList>
            <person name="Bravo J.I."/>
            <person name="Lozano G.L."/>
            <person name="Handelsman J."/>
        </authorList>
    </citation>
    <scope>NUCLEOTIDE SEQUENCE [LARGE SCALE GENOMIC DNA]</scope>
    <source>
        <strain evidence="2 4">CI04</strain>
    </source>
</reference>
<dbReference type="AlphaFoldDB" id="A0A1J7BSV7"/>
<dbReference type="PANTHER" id="PTHR39639:SF1">
    <property type="entry name" value="DUF262 DOMAIN-CONTAINING PROTEIN"/>
    <property type="match status" value="1"/>
</dbReference>
<evidence type="ECO:0000313" key="2">
    <source>
        <dbReference type="EMBL" id="OIV41795.1"/>
    </source>
</evidence>
<keyword evidence="4" id="KW-1185">Reference proteome</keyword>
<dbReference type="Pfam" id="PF03235">
    <property type="entry name" value="GmrSD_N"/>
    <property type="match status" value="1"/>
</dbReference>
<evidence type="ECO:0000313" key="4">
    <source>
        <dbReference type="Proteomes" id="UP000182826"/>
    </source>
</evidence>
<proteinExistence type="predicted"/>
<gene>
    <name evidence="3" type="ORF">BKM63_11535</name>
    <name evidence="2" type="ORF">BKM63_11575</name>
</gene>
<name>A0A1J7BSV7_FLAJO</name>
<dbReference type="REBASE" id="181562">
    <property type="entry name" value="FjoCI04ORF11540P"/>
</dbReference>
<protein>
    <recommendedName>
        <fullName evidence="1">GmrSD restriction endonucleases N-terminal domain-containing protein</fullName>
    </recommendedName>
</protein>
<evidence type="ECO:0000259" key="1">
    <source>
        <dbReference type="Pfam" id="PF03235"/>
    </source>
</evidence>
<dbReference type="PANTHER" id="PTHR39639">
    <property type="entry name" value="CHROMOSOME 16, WHOLE GENOME SHOTGUN SEQUENCE"/>
    <property type="match status" value="1"/>
</dbReference>